<evidence type="ECO:0000313" key="3">
    <source>
        <dbReference type="Proteomes" id="UP000694400"/>
    </source>
</evidence>
<reference evidence="2" key="1">
    <citation type="submission" date="2019-08" db="EMBL/GenBank/DDBJ databases">
        <title>Three high-quality genomes provides insights into domestication of ducks.</title>
        <authorList>
            <person name="Hou Z.C."/>
            <person name="Zhu F."/>
            <person name="Yin Z.T."/>
            <person name="Zhang F."/>
        </authorList>
    </citation>
    <scope>NUCLEOTIDE SEQUENCE [LARGE SCALE GENOMIC DNA]</scope>
</reference>
<dbReference type="InterPro" id="IPR051375">
    <property type="entry name" value="Tuftelin_GRINL1A/MYZAP/CCD68"/>
</dbReference>
<feature type="region of interest" description="Disordered" evidence="1">
    <location>
        <begin position="260"/>
        <end position="285"/>
    </location>
</feature>
<evidence type="ECO:0000256" key="1">
    <source>
        <dbReference type="SAM" id="MobiDB-lite"/>
    </source>
</evidence>
<dbReference type="Ensembl" id="ENSAPLT00020005231.1">
    <property type="protein sequence ID" value="ENSAPLP00020004848.1"/>
    <property type="gene ID" value="ENSAPLG00020003580.1"/>
</dbReference>
<protein>
    <submittedName>
        <fullName evidence="2">Tuftelin 1</fullName>
    </submittedName>
</protein>
<proteinExistence type="predicted"/>
<reference evidence="2" key="2">
    <citation type="submission" date="2025-08" db="UniProtKB">
        <authorList>
            <consortium name="Ensembl"/>
        </authorList>
    </citation>
    <scope>IDENTIFICATION</scope>
</reference>
<dbReference type="GO" id="GO:0035556">
    <property type="term" value="P:intracellular signal transduction"/>
    <property type="evidence" value="ECO:0007669"/>
    <property type="project" value="TreeGrafter"/>
</dbReference>
<feature type="compositionally biased region" description="Low complexity" evidence="1">
    <location>
        <begin position="1"/>
        <end position="29"/>
    </location>
</feature>
<dbReference type="Proteomes" id="UP000694400">
    <property type="component" value="Chromosome 32"/>
</dbReference>
<feature type="region of interest" description="Disordered" evidence="1">
    <location>
        <begin position="1"/>
        <end position="32"/>
    </location>
</feature>
<feature type="region of interest" description="Disordered" evidence="1">
    <location>
        <begin position="218"/>
        <end position="238"/>
    </location>
</feature>
<reference evidence="2" key="3">
    <citation type="submission" date="2025-09" db="UniProtKB">
        <authorList>
            <consortium name="Ensembl"/>
        </authorList>
    </citation>
    <scope>IDENTIFICATION</scope>
</reference>
<dbReference type="AlphaFoldDB" id="A0A8B9R7I6"/>
<accession>A0A8B9R7I6</accession>
<dbReference type="PANTHER" id="PTHR23171:SF4">
    <property type="entry name" value="TUFTELIN"/>
    <property type="match status" value="1"/>
</dbReference>
<sequence>MRGSSGELGSSSDLQEGSSSPGSRASESSVHTMFWKQTDGLSRLGRRRQCLKAGRQKCLDAALESWRLTWPGVARGGRPWLRGHRAGLRDACVTATEQLLLSELPSASSMSDDCPGASEESVKVLRLTLPNDLPGDRQVKQKPVGKAFAMVANRSSNGHSLASECIKSNDGDEEIIKVYLKARAEGGVNHEEHVSQLKSEVRYIQEVVLERQNGSWLHSESPRADSWEDQEEDYSGDDVEKIRQTAKRLFTKLQEAEKRHQLEKKDLERAASQYQEEAERTSSALRRAEKSVLEKELQVDELQRLLAGMEKEHRGLLLKMKEGEAELARLRSVEGDRLAEQDRSAKLEKEVAMLREKIHHLDDMLKSQQRKVRQMIEQLQNSKTVIQAKDAVIQELKEKVAYLEAENLEMHDRIEHLIEKQVSRGSHSSRARSKSEYVSSKRLSGPKPLPLIRVVET</sequence>
<name>A0A8B9R7I6_ANAPL</name>
<feature type="compositionally biased region" description="Basic and acidic residues" evidence="1">
    <location>
        <begin position="260"/>
        <end position="269"/>
    </location>
</feature>
<evidence type="ECO:0000313" key="2">
    <source>
        <dbReference type="Ensembl" id="ENSAPLP00020004848.1"/>
    </source>
</evidence>
<feature type="compositionally biased region" description="Acidic residues" evidence="1">
    <location>
        <begin position="227"/>
        <end position="237"/>
    </location>
</feature>
<dbReference type="PANTHER" id="PTHR23171">
    <property type="entry name" value="GDOWN1"/>
    <property type="match status" value="1"/>
</dbReference>
<feature type="region of interest" description="Disordered" evidence="1">
    <location>
        <begin position="420"/>
        <end position="457"/>
    </location>
</feature>
<organism evidence="2 3">
    <name type="scientific">Anas platyrhynchos</name>
    <name type="common">Mallard</name>
    <name type="synonym">Anas boschas</name>
    <dbReference type="NCBI Taxonomy" id="8839"/>
    <lineage>
        <taxon>Eukaryota</taxon>
        <taxon>Metazoa</taxon>
        <taxon>Chordata</taxon>
        <taxon>Craniata</taxon>
        <taxon>Vertebrata</taxon>
        <taxon>Euteleostomi</taxon>
        <taxon>Archelosauria</taxon>
        <taxon>Archosauria</taxon>
        <taxon>Dinosauria</taxon>
        <taxon>Saurischia</taxon>
        <taxon>Theropoda</taxon>
        <taxon>Coelurosauria</taxon>
        <taxon>Aves</taxon>
        <taxon>Neognathae</taxon>
        <taxon>Galloanserae</taxon>
        <taxon>Anseriformes</taxon>
        <taxon>Anatidae</taxon>
        <taxon>Anatinae</taxon>
        <taxon>Anas</taxon>
    </lineage>
</organism>
<dbReference type="GO" id="GO:0031674">
    <property type="term" value="C:I band"/>
    <property type="evidence" value="ECO:0007669"/>
    <property type="project" value="TreeGrafter"/>
</dbReference>